<dbReference type="Proteomes" id="UP000588017">
    <property type="component" value="Unassembled WGS sequence"/>
</dbReference>
<dbReference type="PANTHER" id="PTHR12715:SF4">
    <property type="entry name" value="EAMA DOMAIN-CONTAINING PROTEIN"/>
    <property type="match status" value="1"/>
</dbReference>
<keyword evidence="1" id="KW-1133">Transmembrane helix</keyword>
<proteinExistence type="predicted"/>
<feature type="transmembrane region" description="Helical" evidence="1">
    <location>
        <begin position="150"/>
        <end position="172"/>
    </location>
</feature>
<keyword evidence="4" id="KW-1185">Reference proteome</keyword>
<feature type="transmembrane region" description="Helical" evidence="1">
    <location>
        <begin position="100"/>
        <end position="120"/>
    </location>
</feature>
<dbReference type="GO" id="GO:0016020">
    <property type="term" value="C:membrane"/>
    <property type="evidence" value="ECO:0007669"/>
    <property type="project" value="InterPro"/>
</dbReference>
<dbReference type="Pfam" id="PF00892">
    <property type="entry name" value="EamA"/>
    <property type="match status" value="2"/>
</dbReference>
<keyword evidence="1" id="KW-0812">Transmembrane</keyword>
<comment type="caution">
    <text evidence="3">The sequence shown here is derived from an EMBL/GenBank/DDBJ whole genome shotgun (WGS) entry which is preliminary data.</text>
</comment>
<dbReference type="EMBL" id="JACHEH010000001">
    <property type="protein sequence ID" value="MBB6166814.1"/>
    <property type="molecule type" value="Genomic_DNA"/>
</dbReference>
<name>A0A841K7G2_9HYPH</name>
<feature type="transmembrane region" description="Helical" evidence="1">
    <location>
        <begin position="71"/>
        <end position="88"/>
    </location>
</feature>
<accession>A0A841K7G2</accession>
<reference evidence="3 4" key="1">
    <citation type="submission" date="2020-08" db="EMBL/GenBank/DDBJ databases">
        <title>Genomic Encyclopedia of Type Strains, Phase IV (KMG-IV): sequencing the most valuable type-strain genomes for metagenomic binning, comparative biology and taxonomic classification.</title>
        <authorList>
            <person name="Goeker M."/>
        </authorList>
    </citation>
    <scope>NUCLEOTIDE SEQUENCE [LARGE SCALE GENOMIC DNA]</scope>
    <source>
        <strain evidence="3 4">DSM 101465</strain>
    </source>
</reference>
<feature type="transmembrane region" description="Helical" evidence="1">
    <location>
        <begin position="271"/>
        <end position="290"/>
    </location>
</feature>
<sequence length="311" mass="32332">MSNTRSIPGLLPALAVAGTVLTWSASFPAIRFALRELSPLPLASLRFALAALFVGAWLAWRRPRGFSARDYGRVALCGCLGIALYNILLNLGQAEVSAGAASFIVNTQPLFMALLAVIFLREVFTPWGWLGAVTGLAGVAVIAWGQPGGIAFGAGSSLVLGAAVCAALYSVLQRDLLQRLAPPDVTAFVLLAGAVMLLPWLRDGLSEVRAAGTDTMLSVIFLAIGPGIVGQACWTYAIRSFGAARAGMFLYLIPPCAVVLAWIALGEAPSLATLLGGSLALAGVVIVNSLGRRGAQSRPLPRQPEPAAGRD</sequence>
<gene>
    <name evidence="3" type="ORF">HNQ73_000422</name>
</gene>
<dbReference type="InterPro" id="IPR052756">
    <property type="entry name" value="Alkyne_AA_exporter"/>
</dbReference>
<organism evidence="3 4">
    <name type="scientific">Chelatococcus composti</name>
    <dbReference type="NCBI Taxonomy" id="1743235"/>
    <lineage>
        <taxon>Bacteria</taxon>
        <taxon>Pseudomonadati</taxon>
        <taxon>Pseudomonadota</taxon>
        <taxon>Alphaproteobacteria</taxon>
        <taxon>Hyphomicrobiales</taxon>
        <taxon>Chelatococcaceae</taxon>
        <taxon>Chelatococcus</taxon>
    </lineage>
</organism>
<dbReference type="PANTHER" id="PTHR12715">
    <property type="entry name" value="TRANSPORTER, DRUG/METABOLITE EXPORTER FAMILY"/>
    <property type="match status" value="1"/>
</dbReference>
<evidence type="ECO:0000313" key="3">
    <source>
        <dbReference type="EMBL" id="MBB6166814.1"/>
    </source>
</evidence>
<feature type="transmembrane region" description="Helical" evidence="1">
    <location>
        <begin position="42"/>
        <end position="59"/>
    </location>
</feature>
<dbReference type="SUPFAM" id="SSF103481">
    <property type="entry name" value="Multidrug resistance efflux transporter EmrE"/>
    <property type="match status" value="2"/>
</dbReference>
<feature type="domain" description="EamA" evidence="2">
    <location>
        <begin position="13"/>
        <end position="143"/>
    </location>
</feature>
<evidence type="ECO:0000259" key="2">
    <source>
        <dbReference type="Pfam" id="PF00892"/>
    </source>
</evidence>
<evidence type="ECO:0000313" key="4">
    <source>
        <dbReference type="Proteomes" id="UP000588017"/>
    </source>
</evidence>
<feature type="domain" description="EamA" evidence="2">
    <location>
        <begin position="155"/>
        <end position="288"/>
    </location>
</feature>
<dbReference type="AlphaFoldDB" id="A0A841K7G2"/>
<feature type="transmembrane region" description="Helical" evidence="1">
    <location>
        <begin position="249"/>
        <end position="265"/>
    </location>
</feature>
<evidence type="ECO:0000256" key="1">
    <source>
        <dbReference type="SAM" id="Phobius"/>
    </source>
</evidence>
<keyword evidence="1" id="KW-0472">Membrane</keyword>
<protein>
    <submittedName>
        <fullName evidence="3">Drug/metabolite transporter (DMT)-like permease</fullName>
    </submittedName>
</protein>
<feature type="transmembrane region" description="Helical" evidence="1">
    <location>
        <begin position="184"/>
        <end position="201"/>
    </location>
</feature>
<dbReference type="InterPro" id="IPR000620">
    <property type="entry name" value="EamA_dom"/>
</dbReference>
<dbReference type="RefSeq" id="WP_183331756.1">
    <property type="nucleotide sequence ID" value="NZ_BMHX01000001.1"/>
</dbReference>
<feature type="transmembrane region" description="Helical" evidence="1">
    <location>
        <begin position="216"/>
        <end position="237"/>
    </location>
</feature>
<dbReference type="InterPro" id="IPR037185">
    <property type="entry name" value="EmrE-like"/>
</dbReference>
<feature type="transmembrane region" description="Helical" evidence="1">
    <location>
        <begin position="127"/>
        <end position="144"/>
    </location>
</feature>